<dbReference type="EMBL" id="BPLR01001164">
    <property type="protein sequence ID" value="GIZ00518.1"/>
    <property type="molecule type" value="Genomic_DNA"/>
</dbReference>
<feature type="compositionally biased region" description="Polar residues" evidence="1">
    <location>
        <begin position="91"/>
        <end position="105"/>
    </location>
</feature>
<gene>
    <name evidence="2" type="ORF">CEXT_7811</name>
</gene>
<feature type="compositionally biased region" description="Basic and acidic residues" evidence="1">
    <location>
        <begin position="110"/>
        <end position="132"/>
    </location>
</feature>
<evidence type="ECO:0000256" key="1">
    <source>
        <dbReference type="SAM" id="MobiDB-lite"/>
    </source>
</evidence>
<name>A0AAV4Y089_CAEEX</name>
<dbReference type="AlphaFoldDB" id="A0AAV4Y089"/>
<evidence type="ECO:0000313" key="2">
    <source>
        <dbReference type="EMBL" id="GIZ00518.1"/>
    </source>
</evidence>
<proteinExistence type="predicted"/>
<protein>
    <submittedName>
        <fullName evidence="2">Uncharacterized protein</fullName>
    </submittedName>
</protein>
<comment type="caution">
    <text evidence="2">The sequence shown here is derived from an EMBL/GenBank/DDBJ whole genome shotgun (WGS) entry which is preliminary data.</text>
</comment>
<feature type="compositionally biased region" description="Polar residues" evidence="1">
    <location>
        <begin position="72"/>
        <end position="82"/>
    </location>
</feature>
<organism evidence="2 3">
    <name type="scientific">Caerostris extrusa</name>
    <name type="common">Bark spider</name>
    <name type="synonym">Caerostris bankana</name>
    <dbReference type="NCBI Taxonomy" id="172846"/>
    <lineage>
        <taxon>Eukaryota</taxon>
        <taxon>Metazoa</taxon>
        <taxon>Ecdysozoa</taxon>
        <taxon>Arthropoda</taxon>
        <taxon>Chelicerata</taxon>
        <taxon>Arachnida</taxon>
        <taxon>Araneae</taxon>
        <taxon>Araneomorphae</taxon>
        <taxon>Entelegynae</taxon>
        <taxon>Araneoidea</taxon>
        <taxon>Araneidae</taxon>
        <taxon>Caerostris</taxon>
    </lineage>
</organism>
<evidence type="ECO:0000313" key="3">
    <source>
        <dbReference type="Proteomes" id="UP001054945"/>
    </source>
</evidence>
<dbReference type="Proteomes" id="UP001054945">
    <property type="component" value="Unassembled WGS sequence"/>
</dbReference>
<sequence>MEETATVLVTSEGCCPKETEHPVVQSSTVAVQTTSNDLVVENGHHADQYEIASNLENVRMEVDVSSQESVMDISSQESQTGVIDTKPDYQDSGNHSLSDNIQTVRRSPVPRKEPLPRKVQEKEEQAVPKQGEELALSKWEEELEMREEAIRKQEEVLALSTWEKELEMREEAICLREEDLRFREEAICRREEELRRREEAISSREIKIRKRITYADYSSSAKKRKCKNNAK</sequence>
<reference evidence="2 3" key="1">
    <citation type="submission" date="2021-06" db="EMBL/GenBank/DDBJ databases">
        <title>Caerostris extrusa draft genome.</title>
        <authorList>
            <person name="Kono N."/>
            <person name="Arakawa K."/>
        </authorList>
    </citation>
    <scope>NUCLEOTIDE SEQUENCE [LARGE SCALE GENOMIC DNA]</scope>
</reference>
<accession>A0AAV4Y089</accession>
<feature type="region of interest" description="Disordered" evidence="1">
    <location>
        <begin position="72"/>
        <end position="133"/>
    </location>
</feature>
<keyword evidence="3" id="KW-1185">Reference proteome</keyword>